<keyword evidence="2" id="KW-0812">Transmembrane</keyword>
<reference evidence="3 4" key="1">
    <citation type="submission" date="2020-08" db="EMBL/GenBank/DDBJ databases">
        <title>Genomic Encyclopedia of Type Strains, Phase IV (KMG-IV): sequencing the most valuable type-strain genomes for metagenomic binning, comparative biology and taxonomic classification.</title>
        <authorList>
            <person name="Goeker M."/>
        </authorList>
    </citation>
    <scope>NUCLEOTIDE SEQUENCE [LARGE SCALE GENOMIC DNA]</scope>
    <source>
        <strain evidence="3 4">DSM 27568</strain>
    </source>
</reference>
<feature type="region of interest" description="Disordered" evidence="1">
    <location>
        <begin position="60"/>
        <end position="113"/>
    </location>
</feature>
<keyword evidence="2" id="KW-1133">Transmembrane helix</keyword>
<feature type="transmembrane region" description="Helical" evidence="2">
    <location>
        <begin position="21"/>
        <end position="43"/>
    </location>
</feature>
<evidence type="ECO:0000256" key="2">
    <source>
        <dbReference type="SAM" id="Phobius"/>
    </source>
</evidence>
<comment type="caution">
    <text evidence="3">The sequence shown here is derived from an EMBL/GenBank/DDBJ whole genome shotgun (WGS) entry which is preliminary data.</text>
</comment>
<dbReference type="Proteomes" id="UP000561459">
    <property type="component" value="Unassembled WGS sequence"/>
</dbReference>
<evidence type="ECO:0000313" key="4">
    <source>
        <dbReference type="Proteomes" id="UP000561459"/>
    </source>
</evidence>
<organism evidence="3 4">
    <name type="scientific">Novosphingobium fluoreni</name>
    <dbReference type="NCBI Taxonomy" id="1391222"/>
    <lineage>
        <taxon>Bacteria</taxon>
        <taxon>Pseudomonadati</taxon>
        <taxon>Pseudomonadota</taxon>
        <taxon>Alphaproteobacteria</taxon>
        <taxon>Sphingomonadales</taxon>
        <taxon>Sphingomonadaceae</taxon>
        <taxon>Novosphingobium</taxon>
    </lineage>
</organism>
<evidence type="ECO:0000313" key="3">
    <source>
        <dbReference type="EMBL" id="MBB3940528.1"/>
    </source>
</evidence>
<dbReference type="AlphaFoldDB" id="A0A7W6C4A2"/>
<dbReference type="RefSeq" id="WP_183617145.1">
    <property type="nucleotide sequence ID" value="NZ_JACIDY010000005.1"/>
</dbReference>
<evidence type="ECO:0000256" key="1">
    <source>
        <dbReference type="SAM" id="MobiDB-lite"/>
    </source>
</evidence>
<name>A0A7W6C4A2_9SPHN</name>
<keyword evidence="2" id="KW-0472">Membrane</keyword>
<keyword evidence="4" id="KW-1185">Reference proteome</keyword>
<gene>
    <name evidence="3" type="ORF">GGR39_002185</name>
</gene>
<sequence length="256" mass="27659">MDVDSYRLSTGYQPGSPRERAVSATLSIGIIVIVVLLAIYQAVAPPAFVPNSRTVSFDVASNDPKKAAKTSQPRPKSPQVVTKAQERPVSRPKPLIPIQKHVESPDADDGIPGLIKLSRADMAASDIGKMKGRTKGSTNDGRGNDSRLAQGPGEGPGGVTLYDADWYRRPTDAELATYMPQKGGLEGWGLIACQTIDRYHVDNCQILGESPRGSGFGRAVQNAAWQFLVRPPRIDDKPQVGAWVRIRIDYTVNKAG</sequence>
<feature type="compositionally biased region" description="Polar residues" evidence="1">
    <location>
        <begin position="69"/>
        <end position="82"/>
    </location>
</feature>
<dbReference type="EMBL" id="JACIDY010000005">
    <property type="protein sequence ID" value="MBB3940528.1"/>
    <property type="molecule type" value="Genomic_DNA"/>
</dbReference>
<proteinExistence type="predicted"/>
<protein>
    <submittedName>
        <fullName evidence="3">Protein TonB</fullName>
    </submittedName>
</protein>
<accession>A0A7W6C4A2</accession>
<feature type="region of interest" description="Disordered" evidence="1">
    <location>
        <begin position="125"/>
        <end position="159"/>
    </location>
</feature>